<keyword evidence="1" id="KW-1133">Transmembrane helix</keyword>
<evidence type="ECO:0000313" key="3">
    <source>
        <dbReference type="Proteomes" id="UP001432027"/>
    </source>
</evidence>
<dbReference type="AlphaFoldDB" id="A0AAV5TI80"/>
<dbReference type="Proteomes" id="UP001432027">
    <property type="component" value="Unassembled WGS sequence"/>
</dbReference>
<accession>A0AAV5TI80</accession>
<feature type="transmembrane region" description="Helical" evidence="1">
    <location>
        <begin position="12"/>
        <end position="35"/>
    </location>
</feature>
<protein>
    <recommendedName>
        <fullName evidence="4">G protein-coupled receptor</fullName>
    </recommendedName>
</protein>
<comment type="caution">
    <text evidence="2">The sequence shown here is derived from an EMBL/GenBank/DDBJ whole genome shotgun (WGS) entry which is preliminary data.</text>
</comment>
<evidence type="ECO:0008006" key="4">
    <source>
        <dbReference type="Google" id="ProtNLM"/>
    </source>
</evidence>
<keyword evidence="1" id="KW-0812">Transmembrane</keyword>
<sequence>MFLFNVNLRTSLHRCGILCGLTMFIYSLSYIVYSLRFSHMRNDIRIYNYNYCSSSDVDLRSVWIKMNAQVRYEMGRTGPQLVFI</sequence>
<evidence type="ECO:0000313" key="2">
    <source>
        <dbReference type="EMBL" id="GMS93939.1"/>
    </source>
</evidence>
<keyword evidence="1" id="KW-0472">Membrane</keyword>
<evidence type="ECO:0000256" key="1">
    <source>
        <dbReference type="SAM" id="Phobius"/>
    </source>
</evidence>
<organism evidence="2 3">
    <name type="scientific">Pristionchus entomophagus</name>
    <dbReference type="NCBI Taxonomy" id="358040"/>
    <lineage>
        <taxon>Eukaryota</taxon>
        <taxon>Metazoa</taxon>
        <taxon>Ecdysozoa</taxon>
        <taxon>Nematoda</taxon>
        <taxon>Chromadorea</taxon>
        <taxon>Rhabditida</taxon>
        <taxon>Rhabditina</taxon>
        <taxon>Diplogasteromorpha</taxon>
        <taxon>Diplogasteroidea</taxon>
        <taxon>Neodiplogasteridae</taxon>
        <taxon>Pristionchus</taxon>
    </lineage>
</organism>
<name>A0AAV5TI80_9BILA</name>
<proteinExistence type="predicted"/>
<reference evidence="2" key="1">
    <citation type="submission" date="2023-10" db="EMBL/GenBank/DDBJ databases">
        <title>Genome assembly of Pristionchus species.</title>
        <authorList>
            <person name="Yoshida K."/>
            <person name="Sommer R.J."/>
        </authorList>
    </citation>
    <scope>NUCLEOTIDE SEQUENCE</scope>
    <source>
        <strain evidence="2">RS0144</strain>
    </source>
</reference>
<gene>
    <name evidence="2" type="ORF">PENTCL1PPCAC_16114</name>
</gene>
<keyword evidence="3" id="KW-1185">Reference proteome</keyword>
<dbReference type="EMBL" id="BTSX01000004">
    <property type="protein sequence ID" value="GMS93939.1"/>
    <property type="molecule type" value="Genomic_DNA"/>
</dbReference>